<dbReference type="EMBL" id="JBHSDK010000021">
    <property type="protein sequence ID" value="MFC4336727.1"/>
    <property type="molecule type" value="Genomic_DNA"/>
</dbReference>
<feature type="signal peptide" evidence="2">
    <location>
        <begin position="1"/>
        <end position="26"/>
    </location>
</feature>
<dbReference type="Gene3D" id="1.10.30.50">
    <property type="match status" value="1"/>
</dbReference>
<evidence type="ECO:0000256" key="2">
    <source>
        <dbReference type="SAM" id="SignalP"/>
    </source>
</evidence>
<dbReference type="RefSeq" id="WP_380622925.1">
    <property type="nucleotide sequence ID" value="NZ_JBHSDK010000021.1"/>
</dbReference>
<proteinExistence type="predicted"/>
<keyword evidence="2" id="KW-0732">Signal</keyword>
<sequence>MINRRTSTIGISAAALLLTTACSTLDTDTPDADDAAPAGLEALEIVPEQEGGYDRDDWPHWSATGNGCTSREQVLLDNEESGAVTSDDCGGKMTGEWVSWYDGETITDSSLVDMDHVVPLSEAAKSGGNDWDRDRREAFANDAENLIPSSRAENREKGDSDPAEWMPEDESVWCDYIDQWIEIKLKYDLAVDRAEHRALESQGSDC</sequence>
<comment type="caution">
    <text evidence="4">The sequence shown here is derived from an EMBL/GenBank/DDBJ whole genome shotgun (WGS) entry which is preliminary data.</text>
</comment>
<gene>
    <name evidence="4" type="ORF">ACFPET_16120</name>
</gene>
<accession>A0ABV8U1K2</accession>
<name>A0ABV8U1K2_9ACTN</name>
<evidence type="ECO:0000313" key="5">
    <source>
        <dbReference type="Proteomes" id="UP001595823"/>
    </source>
</evidence>
<feature type="chain" id="PRO_5046241745" evidence="2">
    <location>
        <begin position="27"/>
        <end position="206"/>
    </location>
</feature>
<dbReference type="PANTHER" id="PTHR24094:SF15">
    <property type="entry name" value="AMP-DEPENDENT SYNTHETASE_LIGASE DOMAIN-CONTAINING PROTEIN-RELATED"/>
    <property type="match status" value="1"/>
</dbReference>
<dbReference type="Proteomes" id="UP001595823">
    <property type="component" value="Unassembled WGS sequence"/>
</dbReference>
<keyword evidence="4" id="KW-0255">Endonuclease</keyword>
<protein>
    <submittedName>
        <fullName evidence="4">HNH endonuclease family protein</fullName>
    </submittedName>
</protein>
<dbReference type="GO" id="GO:0004519">
    <property type="term" value="F:endonuclease activity"/>
    <property type="evidence" value="ECO:0007669"/>
    <property type="project" value="UniProtKB-KW"/>
</dbReference>
<keyword evidence="4" id="KW-0540">Nuclease</keyword>
<dbReference type="PROSITE" id="PS51257">
    <property type="entry name" value="PROKAR_LIPOPROTEIN"/>
    <property type="match status" value="1"/>
</dbReference>
<evidence type="ECO:0000256" key="1">
    <source>
        <dbReference type="SAM" id="MobiDB-lite"/>
    </source>
</evidence>
<reference evidence="5" key="1">
    <citation type="journal article" date="2019" name="Int. J. Syst. Evol. Microbiol.">
        <title>The Global Catalogue of Microorganisms (GCM) 10K type strain sequencing project: providing services to taxonomists for standard genome sequencing and annotation.</title>
        <authorList>
            <consortium name="The Broad Institute Genomics Platform"/>
            <consortium name="The Broad Institute Genome Sequencing Center for Infectious Disease"/>
            <person name="Wu L."/>
            <person name="Ma J."/>
        </authorList>
    </citation>
    <scope>NUCLEOTIDE SEQUENCE [LARGE SCALE GENOMIC DNA]</scope>
    <source>
        <strain evidence="5">IBRC-M 10908</strain>
    </source>
</reference>
<keyword evidence="4" id="KW-0378">Hydrolase</keyword>
<dbReference type="PANTHER" id="PTHR24094">
    <property type="entry name" value="SECRETED PROTEIN"/>
    <property type="match status" value="1"/>
</dbReference>
<feature type="domain" description="GmrSD restriction endonucleases C-terminal" evidence="3">
    <location>
        <begin position="107"/>
        <end position="199"/>
    </location>
</feature>
<organism evidence="4 5">
    <name type="scientific">Salininema proteolyticum</name>
    <dbReference type="NCBI Taxonomy" id="1607685"/>
    <lineage>
        <taxon>Bacteria</taxon>
        <taxon>Bacillati</taxon>
        <taxon>Actinomycetota</taxon>
        <taxon>Actinomycetes</taxon>
        <taxon>Glycomycetales</taxon>
        <taxon>Glycomycetaceae</taxon>
        <taxon>Salininema</taxon>
    </lineage>
</organism>
<evidence type="ECO:0000313" key="4">
    <source>
        <dbReference type="EMBL" id="MFC4336727.1"/>
    </source>
</evidence>
<evidence type="ECO:0000259" key="3">
    <source>
        <dbReference type="Pfam" id="PF07510"/>
    </source>
</evidence>
<dbReference type="Pfam" id="PF07510">
    <property type="entry name" value="GmrSD_C"/>
    <property type="match status" value="1"/>
</dbReference>
<keyword evidence="5" id="KW-1185">Reference proteome</keyword>
<dbReference type="InterPro" id="IPR011089">
    <property type="entry name" value="GmrSD_C"/>
</dbReference>
<feature type="region of interest" description="Disordered" evidence="1">
    <location>
        <begin position="147"/>
        <end position="168"/>
    </location>
</feature>